<reference evidence="5" key="1">
    <citation type="journal article" date="2023" name="Mol. Biol. Evol.">
        <title>Third-Generation Sequencing Reveals the Adaptive Role of the Epigenome in Three Deep-Sea Polychaetes.</title>
        <authorList>
            <person name="Perez M."/>
            <person name="Aroh O."/>
            <person name="Sun Y."/>
            <person name="Lan Y."/>
            <person name="Juniper S.K."/>
            <person name="Young C.R."/>
            <person name="Angers B."/>
            <person name="Qian P.Y."/>
        </authorList>
    </citation>
    <scope>NUCLEOTIDE SEQUENCE</scope>
    <source>
        <strain evidence="5">P08H-3</strain>
    </source>
</reference>
<evidence type="ECO:0000259" key="4">
    <source>
        <dbReference type="SMART" id="SM00322"/>
    </source>
</evidence>
<protein>
    <recommendedName>
        <fullName evidence="4">K Homology domain-containing protein</fullName>
    </recommendedName>
</protein>
<keyword evidence="1" id="KW-0677">Repeat</keyword>
<evidence type="ECO:0000313" key="5">
    <source>
        <dbReference type="EMBL" id="KAK2168983.1"/>
    </source>
</evidence>
<dbReference type="PROSITE" id="PS50084">
    <property type="entry name" value="KH_TYPE_1"/>
    <property type="match status" value="2"/>
</dbReference>
<evidence type="ECO:0000256" key="1">
    <source>
        <dbReference type="ARBA" id="ARBA00022737"/>
    </source>
</evidence>
<dbReference type="InterPro" id="IPR036612">
    <property type="entry name" value="KH_dom_type_1_sf"/>
</dbReference>
<dbReference type="EMBL" id="JAODUP010000013">
    <property type="protein sequence ID" value="KAK2168983.1"/>
    <property type="molecule type" value="Genomic_DNA"/>
</dbReference>
<comment type="caution">
    <text evidence="5">The sequence shown here is derived from an EMBL/GenBank/DDBJ whole genome shotgun (WGS) entry which is preliminary data.</text>
</comment>
<dbReference type="Proteomes" id="UP001208570">
    <property type="component" value="Unassembled WGS sequence"/>
</dbReference>
<keyword evidence="2" id="KW-0694">RNA-binding</keyword>
<evidence type="ECO:0000313" key="6">
    <source>
        <dbReference type="Proteomes" id="UP001208570"/>
    </source>
</evidence>
<keyword evidence="6" id="KW-1185">Reference proteome</keyword>
<name>A0AAD9NHQ0_9ANNE</name>
<feature type="compositionally biased region" description="Gly residues" evidence="3">
    <location>
        <begin position="78"/>
        <end position="93"/>
    </location>
</feature>
<feature type="region of interest" description="Disordered" evidence="3">
    <location>
        <begin position="74"/>
        <end position="93"/>
    </location>
</feature>
<dbReference type="AlphaFoldDB" id="A0AAD9NHQ0"/>
<feature type="domain" description="K Homology" evidence="4">
    <location>
        <begin position="200"/>
        <end position="270"/>
    </location>
</feature>
<dbReference type="SUPFAM" id="SSF54791">
    <property type="entry name" value="Eukaryotic type KH-domain (KH-domain type I)"/>
    <property type="match status" value="2"/>
</dbReference>
<dbReference type="CDD" id="cd00105">
    <property type="entry name" value="KH-I"/>
    <property type="match status" value="1"/>
</dbReference>
<evidence type="ECO:0000256" key="2">
    <source>
        <dbReference type="PROSITE-ProRule" id="PRU00117"/>
    </source>
</evidence>
<sequence length="304" mass="32299">MYRPPGNGFGDNRQQLHNQGYVQPMTATGDWGTQQQSAAYQSQTAGWGYGGAQPAYGVQEGNWTDTTATDSRTFASQGRGGGGGRSAGFGGEGWGGRNAEGGSMVIEVPSQEIRRIIGRGGTKIRELEQGSGCRIKINKERDNGVTAGIELVGSEDAQSAAQQMINDVVASSQSSGYGNGQSSFGRSQGGFGGSRGGFGGEGTLEMEIANRDVARVIGRGGSKIRELQDESSTRIQINKDRDNGVTTVVEIRGSEEGQQRAKQLIEDLTASQNSYGWFCCPLFYILLLDHRSLPPVFGSQCGHI</sequence>
<dbReference type="SMART" id="SM00322">
    <property type="entry name" value="KH"/>
    <property type="match status" value="2"/>
</dbReference>
<dbReference type="InterPro" id="IPR004088">
    <property type="entry name" value="KH_dom_type_1"/>
</dbReference>
<dbReference type="Pfam" id="PF00013">
    <property type="entry name" value="KH_1"/>
    <property type="match status" value="2"/>
</dbReference>
<evidence type="ECO:0000256" key="3">
    <source>
        <dbReference type="SAM" id="MobiDB-lite"/>
    </source>
</evidence>
<feature type="region of interest" description="Disordered" evidence="3">
    <location>
        <begin position="172"/>
        <end position="194"/>
    </location>
</feature>
<organism evidence="5 6">
    <name type="scientific">Paralvinella palmiformis</name>
    <dbReference type="NCBI Taxonomy" id="53620"/>
    <lineage>
        <taxon>Eukaryota</taxon>
        <taxon>Metazoa</taxon>
        <taxon>Spiralia</taxon>
        <taxon>Lophotrochozoa</taxon>
        <taxon>Annelida</taxon>
        <taxon>Polychaeta</taxon>
        <taxon>Sedentaria</taxon>
        <taxon>Canalipalpata</taxon>
        <taxon>Terebellida</taxon>
        <taxon>Terebelliformia</taxon>
        <taxon>Alvinellidae</taxon>
        <taxon>Paralvinella</taxon>
    </lineage>
</organism>
<proteinExistence type="predicted"/>
<dbReference type="Gene3D" id="3.30.1370.10">
    <property type="entry name" value="K Homology domain, type 1"/>
    <property type="match status" value="2"/>
</dbReference>
<feature type="domain" description="K Homology" evidence="4">
    <location>
        <begin position="100"/>
        <end position="170"/>
    </location>
</feature>
<dbReference type="PANTHER" id="PTHR10288">
    <property type="entry name" value="KH DOMAIN CONTAINING RNA BINDING PROTEIN"/>
    <property type="match status" value="1"/>
</dbReference>
<dbReference type="InterPro" id="IPR004087">
    <property type="entry name" value="KH_dom"/>
</dbReference>
<accession>A0AAD9NHQ0</accession>
<feature type="compositionally biased region" description="Low complexity" evidence="3">
    <location>
        <begin position="172"/>
        <end position="186"/>
    </location>
</feature>
<gene>
    <name evidence="5" type="ORF">LSH36_13g26095</name>
</gene>
<dbReference type="GO" id="GO:0003723">
    <property type="term" value="F:RNA binding"/>
    <property type="evidence" value="ECO:0007669"/>
    <property type="project" value="UniProtKB-UniRule"/>
</dbReference>